<evidence type="ECO:0008006" key="6">
    <source>
        <dbReference type="Google" id="ProtNLM"/>
    </source>
</evidence>
<name>A0A1M7G7Y8_9ACTN</name>
<protein>
    <recommendedName>
        <fullName evidence="6">Vanadium-dependent haloperoxidase</fullName>
    </recommendedName>
</protein>
<dbReference type="PANTHER" id="PTHR34599">
    <property type="entry name" value="PEROXIDASE-RELATED"/>
    <property type="match status" value="1"/>
</dbReference>
<evidence type="ECO:0000313" key="5">
    <source>
        <dbReference type="Proteomes" id="UP000184111"/>
    </source>
</evidence>
<proteinExistence type="predicted"/>
<accession>A0A1M7G7Y8</accession>
<keyword evidence="5" id="KW-1185">Reference proteome</keyword>
<evidence type="ECO:0000259" key="3">
    <source>
        <dbReference type="Pfam" id="PF22778"/>
    </source>
</evidence>
<dbReference type="GO" id="GO:0004601">
    <property type="term" value="F:peroxidase activity"/>
    <property type="evidence" value="ECO:0007669"/>
    <property type="project" value="InterPro"/>
</dbReference>
<dbReference type="SMR" id="A0A1M7G7Y8"/>
<dbReference type="Pfam" id="PF21167">
    <property type="entry name" value="DUF6851"/>
    <property type="match status" value="1"/>
</dbReference>
<evidence type="ECO:0000313" key="4">
    <source>
        <dbReference type="EMBL" id="SHM12208.1"/>
    </source>
</evidence>
<dbReference type="InterPro" id="IPR036938">
    <property type="entry name" value="PAP2/HPO_sf"/>
</dbReference>
<dbReference type="InterPro" id="IPR049283">
    <property type="entry name" value="DUF6851"/>
</dbReference>
<dbReference type="EMBL" id="FRBI01000008">
    <property type="protein sequence ID" value="SHM12208.1"/>
    <property type="molecule type" value="Genomic_DNA"/>
</dbReference>
<feature type="domain" description="DUF6851" evidence="2">
    <location>
        <begin position="107"/>
        <end position="246"/>
    </location>
</feature>
<dbReference type="Proteomes" id="UP000184111">
    <property type="component" value="Unassembled WGS sequence"/>
</dbReference>
<gene>
    <name evidence="4" type="ORF">SAMN05216499_108172</name>
</gene>
<evidence type="ECO:0000256" key="1">
    <source>
        <dbReference type="SAM" id="MobiDB-lite"/>
    </source>
</evidence>
<dbReference type="SUPFAM" id="SSF48317">
    <property type="entry name" value="Acid phosphatase/Vanadium-dependent haloperoxidase"/>
    <property type="match status" value="1"/>
</dbReference>
<feature type="domain" description="Vanadium-dependent haloperoxidase NapH1-like second helical-bundle" evidence="3">
    <location>
        <begin position="352"/>
        <end position="522"/>
    </location>
</feature>
<reference evidence="4 5" key="1">
    <citation type="submission" date="2016-11" db="EMBL/GenBank/DDBJ databases">
        <authorList>
            <person name="Jaros S."/>
            <person name="Januszkiewicz K."/>
            <person name="Wedrychowicz H."/>
        </authorList>
    </citation>
    <scope>NUCLEOTIDE SEQUENCE [LARGE SCALE GENOMIC DNA]</scope>
    <source>
        <strain evidence="4 5">CGMCC 4.2025</strain>
    </source>
</reference>
<dbReference type="Gene3D" id="1.10.606.10">
    <property type="entry name" value="Vanadium-containing Chloroperoxidase, domain 2"/>
    <property type="match status" value="1"/>
</dbReference>
<sequence length="522" mass="56546">MPGDRGRGETKGVQDMSSSADSQPAEGMRRRSVLIGTAGGAALALAGAGTAAAAPSGAATASATPAADIDWDHGNIVEMVIVPEAEPIILAHVAGNDATIIVRVTTLLQHAWFDAIAPYHATAVGVTSKLGRRPASEGATNRNKNIAIMYATLRLLSGMIPAATADWRALLTKYGLDPDNTTKDLSTPVGIGNVAGQAVVDSRLRDGMNQTGDVGRKYHPMPYHDYTGYVPVNTAYELKDPSRWQPNVVPTNKQGQWRVQEFITPQVQHVRPYTFKDVTKFRLPKPAASDVHNWRQYKAQADEILAYSAGLTDEQKMIAETFDDKFMALGISVGMAGAEKNLPFDDWFHFHMITAVAVFDALIAAWYNKNVWDCIRPINAIRHIYGDGKVKGWGGPGLGTVTMKATEWSSYLTIPDHTEFPSGSTTLYHAHAQSATRFLGSDAIDLHFPFPKGSSIIEPGVTPSQDIELHFTSWKDFADVGGMSRAYGGVHFLGAIRAGEQLGPQFGDLAYEFVMKYVNGQV</sequence>
<dbReference type="AlphaFoldDB" id="A0A1M7G7Y8"/>
<feature type="compositionally biased region" description="Basic and acidic residues" evidence="1">
    <location>
        <begin position="1"/>
        <end position="12"/>
    </location>
</feature>
<dbReference type="InterPro" id="IPR052559">
    <property type="entry name" value="V-haloperoxidase"/>
</dbReference>
<dbReference type="InterPro" id="IPR055161">
    <property type="entry name" value="NapH1-like_2nd"/>
</dbReference>
<dbReference type="PANTHER" id="PTHR34599:SF2">
    <property type="entry name" value="TRAF-TYPE DOMAIN-CONTAINING PROTEIN"/>
    <property type="match status" value="1"/>
</dbReference>
<evidence type="ECO:0000259" key="2">
    <source>
        <dbReference type="Pfam" id="PF21167"/>
    </source>
</evidence>
<dbReference type="InterPro" id="IPR006311">
    <property type="entry name" value="TAT_signal"/>
</dbReference>
<organism evidence="4 5">
    <name type="scientific">Actinacidiphila paucisporea</name>
    <dbReference type="NCBI Taxonomy" id="310782"/>
    <lineage>
        <taxon>Bacteria</taxon>
        <taxon>Bacillati</taxon>
        <taxon>Actinomycetota</taxon>
        <taxon>Actinomycetes</taxon>
        <taxon>Kitasatosporales</taxon>
        <taxon>Streptomycetaceae</taxon>
        <taxon>Actinacidiphila</taxon>
    </lineage>
</organism>
<dbReference type="Pfam" id="PF22778">
    <property type="entry name" value="VCPO_2nd"/>
    <property type="match status" value="1"/>
</dbReference>
<dbReference type="InterPro" id="IPR016119">
    <property type="entry name" value="Br/Cl_peroxidase_C"/>
</dbReference>
<dbReference type="STRING" id="310782.SAMN05216499_108172"/>
<dbReference type="PROSITE" id="PS51318">
    <property type="entry name" value="TAT"/>
    <property type="match status" value="1"/>
</dbReference>
<feature type="region of interest" description="Disordered" evidence="1">
    <location>
        <begin position="1"/>
        <end position="29"/>
    </location>
</feature>